<accession>A0A3G5A672</accession>
<dbReference type="Gene3D" id="2.130.10.30">
    <property type="entry name" value="Regulator of chromosome condensation 1/beta-lactamase-inhibitor protein II"/>
    <property type="match status" value="1"/>
</dbReference>
<evidence type="ECO:0000256" key="1">
    <source>
        <dbReference type="ARBA" id="ARBA00022737"/>
    </source>
</evidence>
<sequence>MKCDNSIKYGLSNMDLISLVRGLPIDIQYIVTNYNHMTLFILGRSELEKYDWFKLAKMNLGLVYSRDLCSNGEIMNAYLDFCKGRKSNFVKSRYSEFSLSSDGTLMGRGINAYGELGVGDNVRRDSFVKIEGIDRNIGEVVCSTFFTFIRFMDGKLMSCGNNMWGVLGLGDNKRRSIFEEIKLVPKNVVEVRCGHDFVIIRLTDGTLMSCGGNHYGQLGLGDNGRRIVFEEIVGIPKNIADVIVGSYCVFIKLTDGTLMSCGTNRSGQLGLGDFDNRNVFAEIKNIPKNIWEIKCYDDFTIIKLTNNVSMGCGRVHLGNGEMNRTVFRKIKN</sequence>
<dbReference type="Pfam" id="PF13540">
    <property type="entry name" value="RCC1_2"/>
    <property type="match status" value="1"/>
</dbReference>
<dbReference type="PANTHER" id="PTHR45622:SF70">
    <property type="entry name" value="SECRETION-REGULATING GUANINE NUCLEOTIDE EXCHANGE FACTOR"/>
    <property type="match status" value="1"/>
</dbReference>
<dbReference type="SUPFAM" id="SSF50985">
    <property type="entry name" value="RCC1/BLIP-II"/>
    <property type="match status" value="1"/>
</dbReference>
<protein>
    <submittedName>
        <fullName evidence="2">Regulator of chromosome condensation epeat family protein</fullName>
    </submittedName>
</protein>
<keyword evidence="1" id="KW-0677">Repeat</keyword>
<organism evidence="2">
    <name type="scientific">Hyperionvirus sp</name>
    <dbReference type="NCBI Taxonomy" id="2487770"/>
    <lineage>
        <taxon>Viruses</taxon>
        <taxon>Varidnaviria</taxon>
        <taxon>Bamfordvirae</taxon>
        <taxon>Nucleocytoviricota</taxon>
        <taxon>Megaviricetes</taxon>
        <taxon>Imitervirales</taxon>
        <taxon>Mimiviridae</taxon>
        <taxon>Klosneuvirinae</taxon>
    </lineage>
</organism>
<dbReference type="InterPro" id="IPR051709">
    <property type="entry name" value="Ub-ligase/GTPase-reg"/>
</dbReference>
<dbReference type="PANTHER" id="PTHR45622">
    <property type="entry name" value="UBIQUITIN-PROTEIN LIGASE E3A-RELATED"/>
    <property type="match status" value="1"/>
</dbReference>
<reference evidence="2" key="1">
    <citation type="submission" date="2018-10" db="EMBL/GenBank/DDBJ databases">
        <title>Hidden diversity of soil giant viruses.</title>
        <authorList>
            <person name="Schulz F."/>
            <person name="Alteio L."/>
            <person name="Goudeau D."/>
            <person name="Ryan E.M."/>
            <person name="Malmstrom R.R."/>
            <person name="Blanchard J."/>
            <person name="Woyke T."/>
        </authorList>
    </citation>
    <scope>NUCLEOTIDE SEQUENCE</scope>
    <source>
        <strain evidence="2">HYV1</strain>
    </source>
</reference>
<evidence type="ECO:0000313" key="2">
    <source>
        <dbReference type="EMBL" id="AYV82760.1"/>
    </source>
</evidence>
<dbReference type="InterPro" id="IPR000408">
    <property type="entry name" value="Reg_chr_condens"/>
</dbReference>
<gene>
    <name evidence="2" type="ORF">Hyperionvirus2_128</name>
</gene>
<dbReference type="PROSITE" id="PS50012">
    <property type="entry name" value="RCC1_3"/>
    <property type="match status" value="1"/>
</dbReference>
<name>A0A3G5A672_9VIRU</name>
<proteinExistence type="predicted"/>
<dbReference type="InterPro" id="IPR009091">
    <property type="entry name" value="RCC1/BLIP-II"/>
</dbReference>
<dbReference type="EMBL" id="MK072384">
    <property type="protein sequence ID" value="AYV82760.1"/>
    <property type="molecule type" value="Genomic_DNA"/>
</dbReference>